<name>A0A0E0GXM0_ORYNI</name>
<dbReference type="EnsemblPlants" id="ONIVA04G01850.1">
    <property type="protein sequence ID" value="ONIVA04G01850.1"/>
    <property type="gene ID" value="ONIVA04G01850"/>
</dbReference>
<reference evidence="2" key="2">
    <citation type="submission" date="2018-04" db="EMBL/GenBank/DDBJ databases">
        <title>OnivRS2 (Oryza nivara Reference Sequence Version 2).</title>
        <authorList>
            <person name="Zhang J."/>
            <person name="Kudrna D."/>
            <person name="Lee S."/>
            <person name="Talag J."/>
            <person name="Rajasekar S."/>
            <person name="Welchert J."/>
            <person name="Hsing Y.-I."/>
            <person name="Wing R.A."/>
        </authorList>
    </citation>
    <scope>NUCLEOTIDE SEQUENCE [LARGE SCALE GENOMIC DNA]</scope>
    <source>
        <strain evidence="2">SL10</strain>
    </source>
</reference>
<dbReference type="AlphaFoldDB" id="A0A0E0GXM0"/>
<accession>A0A0E0GXM0</accession>
<evidence type="ECO:0000313" key="2">
    <source>
        <dbReference type="EnsemblPlants" id="ONIVA04G01850.1"/>
    </source>
</evidence>
<feature type="region of interest" description="Disordered" evidence="1">
    <location>
        <begin position="157"/>
        <end position="181"/>
    </location>
</feature>
<evidence type="ECO:0000313" key="3">
    <source>
        <dbReference type="Proteomes" id="UP000006591"/>
    </source>
</evidence>
<reference evidence="2" key="1">
    <citation type="submission" date="2015-04" db="UniProtKB">
        <authorList>
            <consortium name="EnsemblPlants"/>
        </authorList>
    </citation>
    <scope>IDENTIFICATION</scope>
    <source>
        <strain evidence="2">SL10</strain>
    </source>
</reference>
<evidence type="ECO:0000256" key="1">
    <source>
        <dbReference type="SAM" id="MobiDB-lite"/>
    </source>
</evidence>
<sequence length="287" mass="32252">MVTSNRGQVVIASLSITHDSLSNNTIKELALKYKINIQEQIEENINRPKSIISLLLLDPPPPLVLSSSQPAPCSWWRIRPPTSMHQQIQPPLSRVDEGRRGGRDQAMMTRRTGPTPRPGRARPCLGRRVTSSSLAAQDLIESSLSGSRSSAFTSLRHNTLKEPIDPSGEFQKMTDSKHRQPVEVEGNNTSFLANNPISILILELAYQFNLLGMNILLLLKLARYLLELKPLLHLKLIHLLLFLLQTPLVAKVELALSSTISEDNSQSKRVEVEEIRAKFERWKINLP</sequence>
<organism evidence="2">
    <name type="scientific">Oryza nivara</name>
    <name type="common">Indian wild rice</name>
    <name type="synonym">Oryza sativa f. spontanea</name>
    <dbReference type="NCBI Taxonomy" id="4536"/>
    <lineage>
        <taxon>Eukaryota</taxon>
        <taxon>Viridiplantae</taxon>
        <taxon>Streptophyta</taxon>
        <taxon>Embryophyta</taxon>
        <taxon>Tracheophyta</taxon>
        <taxon>Spermatophyta</taxon>
        <taxon>Magnoliopsida</taxon>
        <taxon>Liliopsida</taxon>
        <taxon>Poales</taxon>
        <taxon>Poaceae</taxon>
        <taxon>BOP clade</taxon>
        <taxon>Oryzoideae</taxon>
        <taxon>Oryzeae</taxon>
        <taxon>Oryzinae</taxon>
        <taxon>Oryza</taxon>
    </lineage>
</organism>
<dbReference type="Gramene" id="ONIVA04G01850.1">
    <property type="protein sequence ID" value="ONIVA04G01850.1"/>
    <property type="gene ID" value="ONIVA04G01850"/>
</dbReference>
<feature type="compositionally biased region" description="Basic and acidic residues" evidence="1">
    <location>
        <begin position="172"/>
        <end position="181"/>
    </location>
</feature>
<feature type="region of interest" description="Disordered" evidence="1">
    <location>
        <begin position="84"/>
        <end position="129"/>
    </location>
</feature>
<protein>
    <submittedName>
        <fullName evidence="2">Uncharacterized protein</fullName>
    </submittedName>
</protein>
<feature type="compositionally biased region" description="Basic and acidic residues" evidence="1">
    <location>
        <begin position="94"/>
        <end position="103"/>
    </location>
</feature>
<dbReference type="HOGENOM" id="CLU_971079_0_0_1"/>
<proteinExistence type="predicted"/>
<dbReference type="Proteomes" id="UP000006591">
    <property type="component" value="Chromosome 4"/>
</dbReference>
<keyword evidence="3" id="KW-1185">Reference proteome</keyword>